<dbReference type="InterPro" id="IPR013083">
    <property type="entry name" value="Znf_RING/FYVE/PHD"/>
</dbReference>
<reference evidence="2 3" key="1">
    <citation type="journal article" date="2013" name="Curr. Biol.">
        <title>The Genome of the Foraminiferan Reticulomyxa filosa.</title>
        <authorList>
            <person name="Glockner G."/>
            <person name="Hulsmann N."/>
            <person name="Schleicher M."/>
            <person name="Noegel A.A."/>
            <person name="Eichinger L."/>
            <person name="Gallinger C."/>
            <person name="Pawlowski J."/>
            <person name="Sierra R."/>
            <person name="Euteneuer U."/>
            <person name="Pillet L."/>
            <person name="Moustafa A."/>
            <person name="Platzer M."/>
            <person name="Groth M."/>
            <person name="Szafranski K."/>
            <person name="Schliwa M."/>
        </authorList>
    </citation>
    <scope>NUCLEOTIDE SEQUENCE [LARGE SCALE GENOMIC DNA]</scope>
</reference>
<keyword evidence="3" id="KW-1185">Reference proteome</keyword>
<feature type="region of interest" description="Disordered" evidence="1">
    <location>
        <begin position="297"/>
        <end position="323"/>
    </location>
</feature>
<proteinExistence type="predicted"/>
<evidence type="ECO:0000313" key="2">
    <source>
        <dbReference type="EMBL" id="ETO05289.1"/>
    </source>
</evidence>
<name>X6LUI4_RETFI</name>
<dbReference type="EMBL" id="ASPP01028306">
    <property type="protein sequence ID" value="ETO05289.1"/>
    <property type="molecule type" value="Genomic_DNA"/>
</dbReference>
<feature type="region of interest" description="Disordered" evidence="1">
    <location>
        <begin position="251"/>
        <end position="278"/>
    </location>
</feature>
<dbReference type="AlphaFoldDB" id="X6LUI4"/>
<evidence type="ECO:0008006" key="4">
    <source>
        <dbReference type="Google" id="ProtNLM"/>
    </source>
</evidence>
<dbReference type="Gene3D" id="3.30.40.10">
    <property type="entry name" value="Zinc/RING finger domain, C3HC4 (zinc finger)"/>
    <property type="match status" value="1"/>
</dbReference>
<protein>
    <recommendedName>
        <fullName evidence="4">TRAF-type domain-containing protein</fullName>
    </recommendedName>
</protein>
<evidence type="ECO:0000313" key="3">
    <source>
        <dbReference type="Proteomes" id="UP000023152"/>
    </source>
</evidence>
<feature type="compositionally biased region" description="Basic and acidic residues" evidence="1">
    <location>
        <begin position="263"/>
        <end position="275"/>
    </location>
</feature>
<accession>X6LUI4</accession>
<sequence>MKQASKKSAKIESKSDTIPVWLEQSCFNKDWILRSHEEEYIKHFVCLICKQVANSPVELECQQHMNADESLVVGEHCLKLFLRNNKDMCPVQAHEKCEYSKSKAVGKCIGDLKVMCIRQFEQELQVAVVDDMKNEGENSGVIKCKFKGKLKDLNSHLNTDCPLHMHACWFKTFGCTHACLSRDMKEHLAANMQEHFDLATRMFQSMKEEMRLKDEQLMKKDKQLKEKDEQCKRMEAESQKWSQYLVDIENAKEGEEEEEEEKEQGHDQQNKEKKSSSAASVIIRQLRLEKAKLIQLLTGQDKEGEENNKNNNNKNKKWSEEEINSFASKTTIQIVIAKS</sequence>
<gene>
    <name evidence="2" type="ORF">RFI_32106</name>
</gene>
<dbReference type="Proteomes" id="UP000023152">
    <property type="component" value="Unassembled WGS sequence"/>
</dbReference>
<organism evidence="2 3">
    <name type="scientific">Reticulomyxa filosa</name>
    <dbReference type="NCBI Taxonomy" id="46433"/>
    <lineage>
        <taxon>Eukaryota</taxon>
        <taxon>Sar</taxon>
        <taxon>Rhizaria</taxon>
        <taxon>Retaria</taxon>
        <taxon>Foraminifera</taxon>
        <taxon>Monothalamids</taxon>
        <taxon>Reticulomyxidae</taxon>
        <taxon>Reticulomyxa</taxon>
    </lineage>
</organism>
<comment type="caution">
    <text evidence="2">The sequence shown here is derived from an EMBL/GenBank/DDBJ whole genome shotgun (WGS) entry which is preliminary data.</text>
</comment>
<dbReference type="SUPFAM" id="SSF49599">
    <property type="entry name" value="TRAF domain-like"/>
    <property type="match status" value="1"/>
</dbReference>
<evidence type="ECO:0000256" key="1">
    <source>
        <dbReference type="SAM" id="MobiDB-lite"/>
    </source>
</evidence>